<sequence length="409" mass="45826">MGVVSPQVAGVIATPGATGKWIFLRVLMSDVASQRELRERSRIMLSDCSIYPRPPTGFSQMERVAVPAYSLSKDFMPEDATFCGVFDGHGPYGHLIARKVRDALPLKLLSSLHSCQSRQNGTGQTCFKGSSKKKVDGGDSEKDVSAEERLTSLWREAFMKSYKVMDKELRSHSNLDCFCSGSTVVSIVKQGSNLFMGYVGDSRAVMGSKDSNDLIVTVQLTVDLKPDLPREAERIKKCKGRVFALQEEPEEYGVISMPEFSHRILTERDQFIVLASDGIVSLAPSRSFAARILVDSAAREWKLKYPTSKMDDCAAFAYFWTGKWTRNPISRNKAILLQPFRVITPVMQVNPMMVETIRSFLCRGIVRLNHRKKARVSELEDYVLRSCKGMGIGFQVKIKIGQVWKVLLE</sequence>
<dbReference type="PANTHER" id="PTHR47992">
    <property type="entry name" value="PROTEIN PHOSPHATASE"/>
    <property type="match status" value="1"/>
</dbReference>
<protein>
    <recommendedName>
        <fullName evidence="2">PPM-type phosphatase domain-containing protein</fullName>
    </recommendedName>
</protein>
<dbReference type="InterPro" id="IPR036457">
    <property type="entry name" value="PPM-type-like_dom_sf"/>
</dbReference>
<evidence type="ECO:0000313" key="3">
    <source>
        <dbReference type="EMBL" id="KAE8702392.1"/>
    </source>
</evidence>
<dbReference type="SUPFAM" id="SSF81606">
    <property type="entry name" value="PP2C-like"/>
    <property type="match status" value="1"/>
</dbReference>
<dbReference type="CDD" id="cd00143">
    <property type="entry name" value="PP2Cc"/>
    <property type="match status" value="1"/>
</dbReference>
<reference evidence="3" key="1">
    <citation type="submission" date="2019-09" db="EMBL/GenBank/DDBJ databases">
        <title>Draft genome information of white flower Hibiscus syriacus.</title>
        <authorList>
            <person name="Kim Y.-M."/>
        </authorList>
    </citation>
    <scope>NUCLEOTIDE SEQUENCE [LARGE SCALE GENOMIC DNA]</scope>
    <source>
        <strain evidence="3">YM2019G1</strain>
    </source>
</reference>
<accession>A0A6A3AHX4</accession>
<dbReference type="AlphaFoldDB" id="A0A6A3AHX4"/>
<evidence type="ECO:0000313" key="4">
    <source>
        <dbReference type="Proteomes" id="UP000436088"/>
    </source>
</evidence>
<feature type="domain" description="PPM-type phosphatase" evidence="2">
    <location>
        <begin position="63"/>
        <end position="320"/>
    </location>
</feature>
<dbReference type="EMBL" id="VEPZ02001008">
    <property type="protein sequence ID" value="KAE8702392.1"/>
    <property type="molecule type" value="Genomic_DNA"/>
</dbReference>
<dbReference type="PROSITE" id="PS51746">
    <property type="entry name" value="PPM_2"/>
    <property type="match status" value="1"/>
</dbReference>
<proteinExistence type="predicted"/>
<keyword evidence="4" id="KW-1185">Reference proteome</keyword>
<dbReference type="Pfam" id="PF00481">
    <property type="entry name" value="PP2C"/>
    <property type="match status" value="1"/>
</dbReference>
<feature type="compositionally biased region" description="Polar residues" evidence="1">
    <location>
        <begin position="117"/>
        <end position="127"/>
    </location>
</feature>
<dbReference type="GO" id="GO:0004722">
    <property type="term" value="F:protein serine/threonine phosphatase activity"/>
    <property type="evidence" value="ECO:0007669"/>
    <property type="project" value="InterPro"/>
</dbReference>
<dbReference type="Proteomes" id="UP000436088">
    <property type="component" value="Unassembled WGS sequence"/>
</dbReference>
<dbReference type="Gene3D" id="3.60.40.10">
    <property type="entry name" value="PPM-type phosphatase domain"/>
    <property type="match status" value="1"/>
</dbReference>
<dbReference type="InterPro" id="IPR001932">
    <property type="entry name" value="PPM-type_phosphatase-like_dom"/>
</dbReference>
<dbReference type="InterPro" id="IPR015655">
    <property type="entry name" value="PP2C"/>
</dbReference>
<organism evidence="3 4">
    <name type="scientific">Hibiscus syriacus</name>
    <name type="common">Rose of Sharon</name>
    <dbReference type="NCBI Taxonomy" id="106335"/>
    <lineage>
        <taxon>Eukaryota</taxon>
        <taxon>Viridiplantae</taxon>
        <taxon>Streptophyta</taxon>
        <taxon>Embryophyta</taxon>
        <taxon>Tracheophyta</taxon>
        <taxon>Spermatophyta</taxon>
        <taxon>Magnoliopsida</taxon>
        <taxon>eudicotyledons</taxon>
        <taxon>Gunneridae</taxon>
        <taxon>Pentapetalae</taxon>
        <taxon>rosids</taxon>
        <taxon>malvids</taxon>
        <taxon>Malvales</taxon>
        <taxon>Malvaceae</taxon>
        <taxon>Malvoideae</taxon>
        <taxon>Hibiscus</taxon>
    </lineage>
</organism>
<comment type="caution">
    <text evidence="3">The sequence shown here is derived from an EMBL/GenBank/DDBJ whole genome shotgun (WGS) entry which is preliminary data.</text>
</comment>
<evidence type="ECO:0000256" key="1">
    <source>
        <dbReference type="SAM" id="MobiDB-lite"/>
    </source>
</evidence>
<gene>
    <name evidence="3" type="ORF">F3Y22_tig00110483pilonHSYRG00414</name>
</gene>
<feature type="compositionally biased region" description="Basic and acidic residues" evidence="1">
    <location>
        <begin position="133"/>
        <end position="143"/>
    </location>
</feature>
<name>A0A6A3AHX4_HIBSY</name>
<evidence type="ECO:0000259" key="2">
    <source>
        <dbReference type="PROSITE" id="PS51746"/>
    </source>
</evidence>
<dbReference type="SMART" id="SM00332">
    <property type="entry name" value="PP2Cc"/>
    <property type="match status" value="1"/>
</dbReference>
<feature type="region of interest" description="Disordered" evidence="1">
    <location>
        <begin position="117"/>
        <end position="143"/>
    </location>
</feature>